<organism evidence="2 3">
    <name type="scientific">Natronolimnobius baerhuensis</name>
    <dbReference type="NCBI Taxonomy" id="253108"/>
    <lineage>
        <taxon>Archaea</taxon>
        <taxon>Methanobacteriati</taxon>
        <taxon>Methanobacteriota</taxon>
        <taxon>Stenosarchaea group</taxon>
        <taxon>Halobacteria</taxon>
        <taxon>Halobacteriales</taxon>
        <taxon>Natrialbaceae</taxon>
        <taxon>Natronolimnobius</taxon>
    </lineage>
</organism>
<reference evidence="2 3" key="1">
    <citation type="submission" date="2017-02" db="EMBL/GenBank/DDBJ databases">
        <title>Natronthermophilus aegyptiacus gen. nov.,sp. nov., an aerobic, extremely halophilic alkalithermophilic archaeon isolated from the athalassohaline Wadi An Natrun, Egypt.</title>
        <authorList>
            <person name="Zhao B."/>
        </authorList>
    </citation>
    <scope>NUCLEOTIDE SEQUENCE [LARGE SCALE GENOMIC DNA]</scope>
    <source>
        <strain evidence="2 3">CGMCC 1.3597</strain>
    </source>
</reference>
<dbReference type="AlphaFoldDB" id="A0A202EC76"/>
<evidence type="ECO:0000313" key="3">
    <source>
        <dbReference type="Proteomes" id="UP000196084"/>
    </source>
</evidence>
<evidence type="ECO:0000259" key="1">
    <source>
        <dbReference type="Pfam" id="PF02589"/>
    </source>
</evidence>
<dbReference type="InterPro" id="IPR037171">
    <property type="entry name" value="NagB/RpiA_transferase-like"/>
</dbReference>
<keyword evidence="3" id="KW-1185">Reference proteome</keyword>
<dbReference type="SUPFAM" id="SSF100950">
    <property type="entry name" value="NagB/RpiA/CoA transferase-like"/>
    <property type="match status" value="1"/>
</dbReference>
<comment type="caution">
    <text evidence="2">The sequence shown here is derived from an EMBL/GenBank/DDBJ whole genome shotgun (WGS) entry which is preliminary data.</text>
</comment>
<dbReference type="OrthoDB" id="199019at2157"/>
<dbReference type="Proteomes" id="UP000196084">
    <property type="component" value="Unassembled WGS sequence"/>
</dbReference>
<dbReference type="Gene3D" id="3.40.50.10420">
    <property type="entry name" value="NagB/RpiA/CoA transferase-like"/>
    <property type="match status" value="1"/>
</dbReference>
<gene>
    <name evidence="2" type="ORF">B2G88_03250</name>
</gene>
<dbReference type="RefSeq" id="WP_087713954.1">
    <property type="nucleotide sequence ID" value="NZ_MWPH01000001.1"/>
</dbReference>
<dbReference type="EMBL" id="MWPH01000001">
    <property type="protein sequence ID" value="OVE85844.1"/>
    <property type="molecule type" value="Genomic_DNA"/>
</dbReference>
<sequence length="167" mass="17613">MATLETFETNLEAVRTRITRTNTAGFTDTIAAVIDDPAVGVELPFEDLSLAETGVVCNPTPTQLREAACGVTAATLGVADYGSVILESTPDGAELSALFPETHVIVIRESDVVPDMTAAFETMGERFREGRNDAVIATGPSATADMGELVHGVHGPRETHAIIVEDD</sequence>
<accession>A0A202EC76</accession>
<dbReference type="PANTHER" id="PTHR43682">
    <property type="entry name" value="LACTATE UTILIZATION PROTEIN C"/>
    <property type="match status" value="1"/>
</dbReference>
<dbReference type="InterPro" id="IPR003741">
    <property type="entry name" value="LUD_dom"/>
</dbReference>
<proteinExistence type="predicted"/>
<protein>
    <submittedName>
        <fullName evidence="2">Lactate utilization protein C</fullName>
    </submittedName>
</protein>
<dbReference type="PANTHER" id="PTHR43682:SF1">
    <property type="entry name" value="LACTATE UTILIZATION PROTEIN C"/>
    <property type="match status" value="1"/>
</dbReference>
<name>A0A202EC76_9EURY</name>
<dbReference type="Pfam" id="PF02589">
    <property type="entry name" value="LUD_dom"/>
    <property type="match status" value="1"/>
</dbReference>
<feature type="domain" description="LUD" evidence="1">
    <location>
        <begin position="64"/>
        <end position="164"/>
    </location>
</feature>
<dbReference type="InterPro" id="IPR024185">
    <property type="entry name" value="FTHF_cligase-like_sf"/>
</dbReference>
<evidence type="ECO:0000313" key="2">
    <source>
        <dbReference type="EMBL" id="OVE85844.1"/>
    </source>
</evidence>